<proteinExistence type="predicted"/>
<reference evidence="1 2" key="1">
    <citation type="submission" date="2021-04" db="EMBL/GenBank/DDBJ databases">
        <title>Chitinophaga sp. nov., isolated from the rhizosphere soil.</title>
        <authorList>
            <person name="He S."/>
        </authorList>
    </citation>
    <scope>NUCLEOTIDE SEQUENCE [LARGE SCALE GENOMIC DNA]</scope>
    <source>
        <strain evidence="1 2">2R12</strain>
    </source>
</reference>
<dbReference type="RefSeq" id="WP_211976521.1">
    <property type="nucleotide sequence ID" value="NZ_CBFHAM010000067.1"/>
</dbReference>
<organism evidence="1 2">
    <name type="scientific">Chitinophaga hostae</name>
    <dbReference type="NCBI Taxonomy" id="2831022"/>
    <lineage>
        <taxon>Bacteria</taxon>
        <taxon>Pseudomonadati</taxon>
        <taxon>Bacteroidota</taxon>
        <taxon>Chitinophagia</taxon>
        <taxon>Chitinophagales</taxon>
        <taxon>Chitinophagaceae</taxon>
        <taxon>Chitinophaga</taxon>
    </lineage>
</organism>
<comment type="caution">
    <text evidence="1">The sequence shown here is derived from an EMBL/GenBank/DDBJ whole genome shotgun (WGS) entry which is preliminary data.</text>
</comment>
<dbReference type="Proteomes" id="UP000676386">
    <property type="component" value="Unassembled WGS sequence"/>
</dbReference>
<dbReference type="EMBL" id="JAGTXB010000021">
    <property type="protein sequence ID" value="MBS0031359.1"/>
    <property type="molecule type" value="Genomic_DNA"/>
</dbReference>
<name>A0ABS5J821_9BACT</name>
<protein>
    <recommendedName>
        <fullName evidence="3">Class IIb bacteriocin, lactobin A/cerein 7B family</fullName>
    </recommendedName>
</protein>
<keyword evidence="2" id="KW-1185">Reference proteome</keyword>
<evidence type="ECO:0008006" key="3">
    <source>
        <dbReference type="Google" id="ProtNLM"/>
    </source>
</evidence>
<gene>
    <name evidence="1" type="ORF">KE626_28775</name>
</gene>
<accession>A0ABS5J821</accession>
<evidence type="ECO:0000313" key="2">
    <source>
        <dbReference type="Proteomes" id="UP000676386"/>
    </source>
</evidence>
<evidence type="ECO:0000313" key="1">
    <source>
        <dbReference type="EMBL" id="MBS0031359.1"/>
    </source>
</evidence>
<sequence length="55" mass="5305">MKTLNQNELAQVEAGFPWASLAAGALCAAGIITAETGVGLALAAAGCGSALLSDD</sequence>